<sequence>MTAVVDVPFGLQEAKFVVPATRPGTVGKAEIVGRLRSSGAPLATVLAPAGYGKTTLLARWAQADPRPFAWVALDARDDDAVMFLRSVAMALHRILPLSRQVLDALSGPGGPTLTSRVPRVGSALATVERPLVLVLDDLHEVASTSCLDVLAALLDYVPEGSQIAVASREAPALPLGRWRAQGRLDEIGVNDLRLSQEEARLLLAAAGVELDAGASAALVERTEGWPAGLYLAALSLRAGAPASAGAAGFAGDDRFVSDYFRQELLSRLPAAEARFLQRSAVLERMCGSLCDSVLETARSARMLEGLEGTNCFVVPLDRRGEWYRYHHLFGELLRDELERSEPPAVVRTLNGRAMAWCIAHGEQEAAVRYGQAAGETDAVAVLVDALGLPLYYDGRMETLEEWIGWFGEEELTRYPALAVYGAWLRMLTGRHAEAERWLAMAERATSTIPLSDGSASIEPWVANLRACMMRDGVEQALVDGDLALQRLPPESAWRPAALVVRGAVHALSGAEGRATDDFSAAVKTGLAFGSADVVFVAEAELALLALKRGAWTEAGERARAAVALVEDTGLGDYSTSAIAHVVAARVALHEGRREDGRAALARAHRLRPLLDEGIPWLTVQVGLELTRAHLALADPGAARTVFEESERILALRPQLALLVDEMRELRGHVAATAGPAGSWAMSLTGAEIRLLPYLATHLTFPEIAGRLFISRNTAKTEAISIYRKLGASSRSEAVERAVEVGLLERSIYPPAASFTLDG</sequence>
<dbReference type="SUPFAM" id="SSF48452">
    <property type="entry name" value="TPR-like"/>
    <property type="match status" value="1"/>
</dbReference>
<dbReference type="GO" id="GO:0006355">
    <property type="term" value="P:regulation of DNA-templated transcription"/>
    <property type="evidence" value="ECO:0007669"/>
    <property type="project" value="InterPro"/>
</dbReference>
<name>D3F973_CONWI</name>
<dbReference type="InterPro" id="IPR036388">
    <property type="entry name" value="WH-like_DNA-bd_sf"/>
</dbReference>
<dbReference type="InterPro" id="IPR041664">
    <property type="entry name" value="AAA_16"/>
</dbReference>
<dbReference type="Proteomes" id="UP000008229">
    <property type="component" value="Chromosome"/>
</dbReference>
<keyword evidence="1" id="KW-0805">Transcription regulation</keyword>
<dbReference type="Pfam" id="PF00196">
    <property type="entry name" value="GerE"/>
    <property type="match status" value="1"/>
</dbReference>
<organism evidence="5 6">
    <name type="scientific">Conexibacter woesei (strain DSM 14684 / CCUG 47730 / CIP 108061 / JCM 11494 / NBRC 100937 / ID131577)</name>
    <dbReference type="NCBI Taxonomy" id="469383"/>
    <lineage>
        <taxon>Bacteria</taxon>
        <taxon>Bacillati</taxon>
        <taxon>Actinomycetota</taxon>
        <taxon>Thermoleophilia</taxon>
        <taxon>Solirubrobacterales</taxon>
        <taxon>Conexibacteraceae</taxon>
        <taxon>Conexibacter</taxon>
    </lineage>
</organism>
<dbReference type="SUPFAM" id="SSF46894">
    <property type="entry name" value="C-terminal effector domain of the bipartite response regulators"/>
    <property type="match status" value="1"/>
</dbReference>
<dbReference type="eggNOG" id="COG2909">
    <property type="taxonomic scope" value="Bacteria"/>
</dbReference>
<gene>
    <name evidence="5" type="ordered locus">Cwoe_0605</name>
</gene>
<dbReference type="Gene3D" id="1.10.10.10">
    <property type="entry name" value="Winged helix-like DNA-binding domain superfamily/Winged helix DNA-binding domain"/>
    <property type="match status" value="1"/>
</dbReference>
<dbReference type="STRING" id="469383.Cwoe_0605"/>
<feature type="domain" description="HTH luxR-type" evidence="4">
    <location>
        <begin position="680"/>
        <end position="737"/>
    </location>
</feature>
<dbReference type="SMART" id="SM00421">
    <property type="entry name" value="HTH_LUXR"/>
    <property type="match status" value="1"/>
</dbReference>
<evidence type="ECO:0000313" key="5">
    <source>
        <dbReference type="EMBL" id="ADB49040.1"/>
    </source>
</evidence>
<evidence type="ECO:0000313" key="6">
    <source>
        <dbReference type="Proteomes" id="UP000008229"/>
    </source>
</evidence>
<evidence type="ECO:0000256" key="2">
    <source>
        <dbReference type="ARBA" id="ARBA00023125"/>
    </source>
</evidence>
<dbReference type="Gene3D" id="3.40.50.300">
    <property type="entry name" value="P-loop containing nucleotide triphosphate hydrolases"/>
    <property type="match status" value="1"/>
</dbReference>
<dbReference type="EMBL" id="CP001854">
    <property type="protein sequence ID" value="ADB49040.1"/>
    <property type="molecule type" value="Genomic_DNA"/>
</dbReference>
<reference evidence="6" key="2">
    <citation type="submission" date="2010-01" db="EMBL/GenBank/DDBJ databases">
        <title>The complete genome of Conexibacter woesei DSM 14684.</title>
        <authorList>
            <consortium name="US DOE Joint Genome Institute (JGI-PGF)"/>
            <person name="Lucas S."/>
            <person name="Copeland A."/>
            <person name="Lapidus A."/>
            <person name="Glavina del Rio T."/>
            <person name="Dalin E."/>
            <person name="Tice H."/>
            <person name="Bruce D."/>
            <person name="Goodwin L."/>
            <person name="Pitluck S."/>
            <person name="Kyrpides N."/>
            <person name="Mavromatis K."/>
            <person name="Ivanova N."/>
            <person name="Mikhailova N."/>
            <person name="Chertkov O."/>
            <person name="Brettin T."/>
            <person name="Detter J.C."/>
            <person name="Han C."/>
            <person name="Larimer F."/>
            <person name="Land M."/>
            <person name="Hauser L."/>
            <person name="Markowitz V."/>
            <person name="Cheng J.-F."/>
            <person name="Hugenholtz P."/>
            <person name="Woyke T."/>
            <person name="Wu D."/>
            <person name="Pukall R."/>
            <person name="Steenblock K."/>
            <person name="Schneider S."/>
            <person name="Klenk H.-P."/>
            <person name="Eisen J.A."/>
        </authorList>
    </citation>
    <scope>NUCLEOTIDE SEQUENCE [LARGE SCALE GENOMIC DNA]</scope>
    <source>
        <strain evidence="6">DSM 14684 / CIP 108061 / JCM 11494 / NBRC 100937 / ID131577</strain>
    </source>
</reference>
<dbReference type="HOGENOM" id="CLU_006325_2_0_11"/>
<dbReference type="Pfam" id="PF13191">
    <property type="entry name" value="AAA_16"/>
    <property type="match status" value="1"/>
</dbReference>
<dbReference type="InterPro" id="IPR000792">
    <property type="entry name" value="Tscrpt_reg_LuxR_C"/>
</dbReference>
<dbReference type="Pfam" id="PF25873">
    <property type="entry name" value="WHD_MalT"/>
    <property type="match status" value="1"/>
</dbReference>
<dbReference type="SUPFAM" id="SSF52540">
    <property type="entry name" value="P-loop containing nucleoside triphosphate hydrolases"/>
    <property type="match status" value="1"/>
</dbReference>
<accession>D3F973</accession>
<keyword evidence="2" id="KW-0238">DNA-binding</keyword>
<keyword evidence="3" id="KW-0804">Transcription</keyword>
<evidence type="ECO:0000259" key="4">
    <source>
        <dbReference type="SMART" id="SM00421"/>
    </source>
</evidence>
<dbReference type="AlphaFoldDB" id="D3F973"/>
<dbReference type="InterPro" id="IPR011990">
    <property type="entry name" value="TPR-like_helical_dom_sf"/>
</dbReference>
<dbReference type="GO" id="GO:0003677">
    <property type="term" value="F:DNA binding"/>
    <property type="evidence" value="ECO:0007669"/>
    <property type="project" value="UniProtKB-KW"/>
</dbReference>
<evidence type="ECO:0000256" key="1">
    <source>
        <dbReference type="ARBA" id="ARBA00023015"/>
    </source>
</evidence>
<dbReference type="InterPro" id="IPR016032">
    <property type="entry name" value="Sig_transdc_resp-reg_C-effctor"/>
</dbReference>
<proteinExistence type="predicted"/>
<dbReference type="Gene3D" id="1.25.40.10">
    <property type="entry name" value="Tetratricopeptide repeat domain"/>
    <property type="match status" value="1"/>
</dbReference>
<evidence type="ECO:0000256" key="3">
    <source>
        <dbReference type="ARBA" id="ARBA00023163"/>
    </source>
</evidence>
<dbReference type="KEGG" id="cwo:Cwoe_0605"/>
<protein>
    <submittedName>
        <fullName evidence="5">ATP-dependent transcriptional regulator, MalT-like, LuxR family</fullName>
    </submittedName>
</protein>
<dbReference type="InterPro" id="IPR027417">
    <property type="entry name" value="P-loop_NTPase"/>
</dbReference>
<dbReference type="PANTHER" id="PTHR44688:SF16">
    <property type="entry name" value="DNA-BINDING TRANSCRIPTIONAL ACTIVATOR DEVR_DOSR"/>
    <property type="match status" value="1"/>
</dbReference>
<dbReference type="PANTHER" id="PTHR44688">
    <property type="entry name" value="DNA-BINDING TRANSCRIPTIONAL ACTIVATOR DEVR_DOSR"/>
    <property type="match status" value="1"/>
</dbReference>
<reference evidence="5 6" key="1">
    <citation type="journal article" date="2010" name="Stand. Genomic Sci.">
        <title>Complete genome sequence of Conexibacter woesei type strain (ID131577).</title>
        <authorList>
            <person name="Pukall R."/>
            <person name="Lapidus A."/>
            <person name="Glavina Del Rio T."/>
            <person name="Copeland A."/>
            <person name="Tice H."/>
            <person name="Cheng J.-F."/>
            <person name="Lucas S."/>
            <person name="Chen F."/>
            <person name="Nolan M."/>
            <person name="Bruce D."/>
            <person name="Goodwin L."/>
            <person name="Pitluck S."/>
            <person name="Mavromatis K."/>
            <person name="Ivanova N."/>
            <person name="Ovchinnikova G."/>
            <person name="Pati A."/>
            <person name="Chen A."/>
            <person name="Palaniappan K."/>
            <person name="Land M."/>
            <person name="Hauser L."/>
            <person name="Chang Y.-J."/>
            <person name="Jeffries C.D."/>
            <person name="Chain P."/>
            <person name="Meincke L."/>
            <person name="Sims D."/>
            <person name="Brettin T."/>
            <person name="Detter J.C."/>
            <person name="Rohde M."/>
            <person name="Goeker M."/>
            <person name="Bristow J."/>
            <person name="Eisen J.A."/>
            <person name="Markowitz V."/>
            <person name="Kyrpides N.C."/>
            <person name="Klenk H.-P."/>
            <person name="Hugenholtz P."/>
        </authorList>
    </citation>
    <scope>NUCLEOTIDE SEQUENCE [LARGE SCALE GENOMIC DNA]</scope>
    <source>
        <strain evidence="6">DSM 14684 / CIP 108061 / JCM 11494 / NBRC 100937 / ID131577</strain>
    </source>
</reference>
<keyword evidence="6" id="KW-1185">Reference proteome</keyword>
<dbReference type="InterPro" id="IPR059106">
    <property type="entry name" value="WHD_MalT"/>
</dbReference>